<keyword evidence="2" id="KW-0378">Hydrolase</keyword>
<evidence type="ECO:0000313" key="7">
    <source>
        <dbReference type="EMBL" id="MBW0483301.1"/>
    </source>
</evidence>
<dbReference type="EMBL" id="AVOT02007168">
    <property type="protein sequence ID" value="MBW0483301.1"/>
    <property type="molecule type" value="Genomic_DNA"/>
</dbReference>
<name>A0A9Q3CE13_9BASI</name>
<dbReference type="InterPro" id="IPR012337">
    <property type="entry name" value="RNaseH-like_sf"/>
</dbReference>
<keyword evidence="2" id="KW-0645">Protease</keyword>
<evidence type="ECO:0000313" key="8">
    <source>
        <dbReference type="Proteomes" id="UP000765509"/>
    </source>
</evidence>
<dbReference type="PANTHER" id="PTHR42648:SF18">
    <property type="entry name" value="RETROTRANSPOSON, UNCLASSIFIED-LIKE PROTEIN"/>
    <property type="match status" value="1"/>
</dbReference>
<dbReference type="Pfam" id="PF22936">
    <property type="entry name" value="Pol_BBD"/>
    <property type="match status" value="1"/>
</dbReference>
<keyword evidence="1" id="KW-0815">Transposition</keyword>
<comment type="caution">
    <text evidence="7">The sequence shown here is derived from an EMBL/GenBank/DDBJ whole genome shotgun (WGS) entry which is preliminary data.</text>
</comment>
<dbReference type="OrthoDB" id="7691805at2759"/>
<accession>A0A9Q3CE13</accession>
<evidence type="ECO:0000259" key="6">
    <source>
        <dbReference type="PROSITE" id="PS50994"/>
    </source>
</evidence>
<feature type="domain" description="Integrase catalytic" evidence="6">
    <location>
        <begin position="153"/>
        <end position="329"/>
    </location>
</feature>
<reference evidence="7" key="1">
    <citation type="submission" date="2021-03" db="EMBL/GenBank/DDBJ databases">
        <title>Draft genome sequence of rust myrtle Austropuccinia psidii MF-1, a brazilian biotype.</title>
        <authorList>
            <person name="Quecine M.C."/>
            <person name="Pachon D.M.R."/>
            <person name="Bonatelli M.L."/>
            <person name="Correr F.H."/>
            <person name="Franceschini L.M."/>
            <person name="Leite T.F."/>
            <person name="Margarido G.R.A."/>
            <person name="Almeida C.A."/>
            <person name="Ferrarezi J.A."/>
            <person name="Labate C.A."/>
        </authorList>
    </citation>
    <scope>NUCLEOTIDE SEQUENCE</scope>
    <source>
        <strain evidence="7">MF-1</strain>
    </source>
</reference>
<dbReference type="GO" id="GO:0003964">
    <property type="term" value="F:RNA-directed DNA polymerase activity"/>
    <property type="evidence" value="ECO:0007669"/>
    <property type="project" value="UniProtKB-EC"/>
</dbReference>
<dbReference type="GO" id="GO:0003887">
    <property type="term" value="F:DNA-directed DNA polymerase activity"/>
    <property type="evidence" value="ECO:0007669"/>
    <property type="project" value="UniProtKB-EC"/>
</dbReference>
<keyword evidence="3" id="KW-0694">RNA-binding</keyword>
<dbReference type="InterPro" id="IPR039537">
    <property type="entry name" value="Retrotran_Ty1/copia-like"/>
</dbReference>
<sequence length="329" mass="37132">MFNDKSFFLSLNKINNSTISTGCDSSSLTAIGKGTAKLIDRNGLCWTLKTLLYVPKLNNNLVALSQLASQITLKATAENMKVFPNNATTPLFLCPTRSKVLETKVKLGRRCLLTRNRLWHQRLGHLNDKATKALIPTYKAAGEVCNECVKGKLTGIPFSHLFQTTLHALQVVHMDLYGPMHTQSPAGTKYFLILIDQFTGYATTKFLKRKGETFVAFKEYKAWAENFHQRKIMKIVSDGGGEFVNDCFREYARIEGFEHSISPPYTPEHNGKAERGNRSILEKARCLMLQSKLTDQFWAEATSTATFLQNATKFLHMKNGLTKNCQYRT</sequence>
<comment type="catalytic activity">
    <reaction evidence="5">
        <text>DNA(n) + a 2'-deoxyribonucleoside 5'-triphosphate = DNA(n+1) + diphosphate</text>
        <dbReference type="Rhea" id="RHEA:22508"/>
        <dbReference type="Rhea" id="RHEA-COMP:17339"/>
        <dbReference type="Rhea" id="RHEA-COMP:17340"/>
        <dbReference type="ChEBI" id="CHEBI:33019"/>
        <dbReference type="ChEBI" id="CHEBI:61560"/>
        <dbReference type="ChEBI" id="CHEBI:173112"/>
        <dbReference type="EC" id="2.7.7.7"/>
    </reaction>
</comment>
<dbReference type="GO" id="GO:0015074">
    <property type="term" value="P:DNA integration"/>
    <property type="evidence" value="ECO:0007669"/>
    <property type="project" value="InterPro"/>
</dbReference>
<evidence type="ECO:0000256" key="5">
    <source>
        <dbReference type="ARBA" id="ARBA00049244"/>
    </source>
</evidence>
<dbReference type="PANTHER" id="PTHR42648">
    <property type="entry name" value="TRANSPOSASE, PUTATIVE-RELATED"/>
    <property type="match status" value="1"/>
</dbReference>
<dbReference type="InterPro" id="IPR036397">
    <property type="entry name" value="RNaseH_sf"/>
</dbReference>
<dbReference type="Gene3D" id="3.30.420.10">
    <property type="entry name" value="Ribonuclease H-like superfamily/Ribonuclease H"/>
    <property type="match status" value="1"/>
</dbReference>
<evidence type="ECO:0000256" key="2">
    <source>
        <dbReference type="ARBA" id="ARBA00022670"/>
    </source>
</evidence>
<dbReference type="GO" id="GO:0003723">
    <property type="term" value="F:RNA binding"/>
    <property type="evidence" value="ECO:0007669"/>
    <property type="project" value="UniProtKB-KW"/>
</dbReference>
<organism evidence="7 8">
    <name type="scientific">Austropuccinia psidii MF-1</name>
    <dbReference type="NCBI Taxonomy" id="1389203"/>
    <lineage>
        <taxon>Eukaryota</taxon>
        <taxon>Fungi</taxon>
        <taxon>Dikarya</taxon>
        <taxon>Basidiomycota</taxon>
        <taxon>Pucciniomycotina</taxon>
        <taxon>Pucciniomycetes</taxon>
        <taxon>Pucciniales</taxon>
        <taxon>Sphaerophragmiaceae</taxon>
        <taxon>Austropuccinia</taxon>
    </lineage>
</organism>
<dbReference type="InterPro" id="IPR054722">
    <property type="entry name" value="PolX-like_BBD"/>
</dbReference>
<keyword evidence="8" id="KW-1185">Reference proteome</keyword>
<dbReference type="InterPro" id="IPR001584">
    <property type="entry name" value="Integrase_cat-core"/>
</dbReference>
<gene>
    <name evidence="7" type="ORF">O181_023016</name>
</gene>
<dbReference type="PROSITE" id="PS50994">
    <property type="entry name" value="INTEGRASE"/>
    <property type="match status" value="1"/>
</dbReference>
<dbReference type="GO" id="GO:0006508">
    <property type="term" value="P:proteolysis"/>
    <property type="evidence" value="ECO:0007669"/>
    <property type="project" value="UniProtKB-KW"/>
</dbReference>
<evidence type="ECO:0000256" key="4">
    <source>
        <dbReference type="ARBA" id="ARBA00048173"/>
    </source>
</evidence>
<protein>
    <recommendedName>
        <fullName evidence="6">Integrase catalytic domain-containing protein</fullName>
    </recommendedName>
</protein>
<dbReference type="GO" id="GO:0008233">
    <property type="term" value="F:peptidase activity"/>
    <property type="evidence" value="ECO:0007669"/>
    <property type="project" value="UniProtKB-KW"/>
</dbReference>
<dbReference type="GO" id="GO:0005634">
    <property type="term" value="C:nucleus"/>
    <property type="evidence" value="ECO:0007669"/>
    <property type="project" value="UniProtKB-ARBA"/>
</dbReference>
<evidence type="ECO:0000256" key="1">
    <source>
        <dbReference type="ARBA" id="ARBA00022578"/>
    </source>
</evidence>
<dbReference type="Proteomes" id="UP000765509">
    <property type="component" value="Unassembled WGS sequence"/>
</dbReference>
<dbReference type="GO" id="GO:0032196">
    <property type="term" value="P:transposition"/>
    <property type="evidence" value="ECO:0007669"/>
    <property type="project" value="UniProtKB-KW"/>
</dbReference>
<evidence type="ECO:0000256" key="3">
    <source>
        <dbReference type="ARBA" id="ARBA00022884"/>
    </source>
</evidence>
<comment type="catalytic activity">
    <reaction evidence="4">
        <text>DNA(n) + a 2'-deoxyribonucleoside 5'-triphosphate = DNA(n+1) + diphosphate</text>
        <dbReference type="Rhea" id="RHEA:22508"/>
        <dbReference type="Rhea" id="RHEA-COMP:17339"/>
        <dbReference type="Rhea" id="RHEA-COMP:17340"/>
        <dbReference type="ChEBI" id="CHEBI:33019"/>
        <dbReference type="ChEBI" id="CHEBI:61560"/>
        <dbReference type="ChEBI" id="CHEBI:173112"/>
        <dbReference type="EC" id="2.7.7.49"/>
    </reaction>
</comment>
<dbReference type="Pfam" id="PF00665">
    <property type="entry name" value="rve"/>
    <property type="match status" value="1"/>
</dbReference>
<proteinExistence type="predicted"/>
<dbReference type="AlphaFoldDB" id="A0A9Q3CE13"/>
<dbReference type="SUPFAM" id="SSF53098">
    <property type="entry name" value="Ribonuclease H-like"/>
    <property type="match status" value="1"/>
</dbReference>